<name>A0A5J4S354_9ZZZZ</name>
<reference evidence="1" key="1">
    <citation type="submission" date="2019-03" db="EMBL/GenBank/DDBJ databases">
        <title>Single cell metagenomics reveals metabolic interactions within the superorganism composed of flagellate Streblomastix strix and complex community of Bacteroidetes bacteria on its surface.</title>
        <authorList>
            <person name="Treitli S.C."/>
            <person name="Kolisko M."/>
            <person name="Husnik F."/>
            <person name="Keeling P."/>
            <person name="Hampl V."/>
        </authorList>
    </citation>
    <scope>NUCLEOTIDE SEQUENCE</scope>
    <source>
        <strain evidence="1">STM</strain>
    </source>
</reference>
<organism evidence="1">
    <name type="scientific">termite gut metagenome</name>
    <dbReference type="NCBI Taxonomy" id="433724"/>
    <lineage>
        <taxon>unclassified sequences</taxon>
        <taxon>metagenomes</taxon>
        <taxon>organismal metagenomes</taxon>
    </lineage>
</organism>
<dbReference type="EMBL" id="SNRY01000496">
    <property type="protein sequence ID" value="KAA6339945.1"/>
    <property type="molecule type" value="Genomic_DNA"/>
</dbReference>
<evidence type="ECO:0000313" key="1">
    <source>
        <dbReference type="EMBL" id="KAA6339945.1"/>
    </source>
</evidence>
<accession>A0A5J4S354</accession>
<dbReference type="AlphaFoldDB" id="A0A5J4S354"/>
<gene>
    <name evidence="1" type="ORF">EZS27_012157</name>
</gene>
<comment type="caution">
    <text evidence="1">The sequence shown here is derived from an EMBL/GenBank/DDBJ whole genome shotgun (WGS) entry which is preliminary data.</text>
</comment>
<proteinExistence type="predicted"/>
<protein>
    <submittedName>
        <fullName evidence="1">Uncharacterized protein</fullName>
    </submittedName>
</protein>
<sequence>MLPRIFQYAAVIFQYAAVIIPVCNRHIQRELLCSFNSAVRRGVRDCSENVLLTSLRGKKDCSGEPDPAGGTPSCLPRLIYSENNFD</sequence>